<reference evidence="3" key="1">
    <citation type="journal article" date="2023" name="Insect Mol. Biol.">
        <title>Genome sequencing provides insights into the evolution of gene families encoding plant cell wall-degrading enzymes in longhorned beetles.</title>
        <authorList>
            <person name="Shin N.R."/>
            <person name="Okamura Y."/>
            <person name="Kirsch R."/>
            <person name="Pauchet Y."/>
        </authorList>
    </citation>
    <scope>NUCLEOTIDE SEQUENCE</scope>
    <source>
        <strain evidence="3">RBIC_L_NR</strain>
    </source>
</reference>
<feature type="compositionally biased region" description="Polar residues" evidence="1">
    <location>
        <begin position="53"/>
        <end position="63"/>
    </location>
</feature>
<dbReference type="InterPro" id="IPR012340">
    <property type="entry name" value="NA-bd_OB-fold"/>
</dbReference>
<gene>
    <name evidence="3" type="ORF">NQ314_005481</name>
</gene>
<dbReference type="GO" id="GO:0003688">
    <property type="term" value="F:DNA replication origin binding"/>
    <property type="evidence" value="ECO:0007669"/>
    <property type="project" value="TreeGrafter"/>
</dbReference>
<sequence length="264" mass="29472">MSQEDDLLDHLLSAATEELENLSEKGNALRETDIFKNETNLSEKRHLINNLSSGSVIHNGDTNSSDDEGNRNFEDKKYTECGREIKHLLGNTSSSSTSPYSQKSSTWKTKATFTPSDEPKPISKIRNEKTKANSDVYTDPIFGMRIINPLISSTVLKERMVGREAVPFARVNRHLQIYGKEKDWVIAGVVANKSVKTSQKGSQFCIWTLTDLKDDIKTVSLFLFSSAHKQLWKTVVGTVVGILNPNVLDKRDGSKDEVCSFANS</sequence>
<comment type="caution">
    <text evidence="3">The sequence shown here is derived from an EMBL/GenBank/DDBJ whole genome shotgun (WGS) entry which is preliminary data.</text>
</comment>
<dbReference type="InterPro" id="IPR040184">
    <property type="entry name" value="Mcm10"/>
</dbReference>
<evidence type="ECO:0000256" key="1">
    <source>
        <dbReference type="SAM" id="MobiDB-lite"/>
    </source>
</evidence>
<feature type="domain" description="MCM10 OB-fold" evidence="2">
    <location>
        <begin position="143"/>
        <end position="259"/>
    </location>
</feature>
<dbReference type="AlphaFoldDB" id="A0AAV8ZH81"/>
<evidence type="ECO:0000313" key="3">
    <source>
        <dbReference type="EMBL" id="KAJ8963634.1"/>
    </source>
</evidence>
<feature type="region of interest" description="Disordered" evidence="1">
    <location>
        <begin position="89"/>
        <end position="123"/>
    </location>
</feature>
<dbReference type="PANTHER" id="PTHR13454">
    <property type="entry name" value="PROTEIN MCM10 HOMOLOG"/>
    <property type="match status" value="1"/>
</dbReference>
<dbReference type="InterPro" id="IPR055065">
    <property type="entry name" value="OB_MCM10"/>
</dbReference>
<evidence type="ECO:0000313" key="4">
    <source>
        <dbReference type="Proteomes" id="UP001162156"/>
    </source>
</evidence>
<dbReference type="Proteomes" id="UP001162156">
    <property type="component" value="Unassembled WGS sequence"/>
</dbReference>
<feature type="region of interest" description="Disordered" evidence="1">
    <location>
        <begin position="53"/>
        <end position="74"/>
    </location>
</feature>
<accession>A0AAV8ZH81</accession>
<organism evidence="3 4">
    <name type="scientific">Rhamnusium bicolor</name>
    <dbReference type="NCBI Taxonomy" id="1586634"/>
    <lineage>
        <taxon>Eukaryota</taxon>
        <taxon>Metazoa</taxon>
        <taxon>Ecdysozoa</taxon>
        <taxon>Arthropoda</taxon>
        <taxon>Hexapoda</taxon>
        <taxon>Insecta</taxon>
        <taxon>Pterygota</taxon>
        <taxon>Neoptera</taxon>
        <taxon>Endopterygota</taxon>
        <taxon>Coleoptera</taxon>
        <taxon>Polyphaga</taxon>
        <taxon>Cucujiformia</taxon>
        <taxon>Chrysomeloidea</taxon>
        <taxon>Cerambycidae</taxon>
        <taxon>Lepturinae</taxon>
        <taxon>Rhagiini</taxon>
        <taxon>Rhamnusium</taxon>
    </lineage>
</organism>
<dbReference type="EMBL" id="JANEYF010001522">
    <property type="protein sequence ID" value="KAJ8963634.1"/>
    <property type="molecule type" value="Genomic_DNA"/>
</dbReference>
<keyword evidence="4" id="KW-1185">Reference proteome</keyword>
<dbReference type="GO" id="GO:0043596">
    <property type="term" value="C:nuclear replication fork"/>
    <property type="evidence" value="ECO:0007669"/>
    <property type="project" value="TreeGrafter"/>
</dbReference>
<evidence type="ECO:0000259" key="2">
    <source>
        <dbReference type="Pfam" id="PF22379"/>
    </source>
</evidence>
<protein>
    <recommendedName>
        <fullName evidence="2">MCM10 OB-fold domain-containing protein</fullName>
    </recommendedName>
</protein>
<dbReference type="PANTHER" id="PTHR13454:SF11">
    <property type="entry name" value="PROTEIN MCM10 HOMOLOG"/>
    <property type="match status" value="1"/>
</dbReference>
<dbReference type="GO" id="GO:0006270">
    <property type="term" value="P:DNA replication initiation"/>
    <property type="evidence" value="ECO:0007669"/>
    <property type="project" value="InterPro"/>
</dbReference>
<dbReference type="Pfam" id="PF22379">
    <property type="entry name" value="OB_MCM10"/>
    <property type="match status" value="1"/>
</dbReference>
<proteinExistence type="predicted"/>
<dbReference type="Gene3D" id="2.40.50.140">
    <property type="entry name" value="Nucleic acid-binding proteins"/>
    <property type="match status" value="1"/>
</dbReference>
<name>A0AAV8ZH81_9CUCU</name>
<feature type="compositionally biased region" description="Low complexity" evidence="1">
    <location>
        <begin position="92"/>
        <end position="106"/>
    </location>
</feature>
<dbReference type="GO" id="GO:0003697">
    <property type="term" value="F:single-stranded DNA binding"/>
    <property type="evidence" value="ECO:0007669"/>
    <property type="project" value="InterPro"/>
</dbReference>